<dbReference type="Proteomes" id="UP000676169">
    <property type="component" value="Chromosome"/>
</dbReference>
<feature type="transmembrane region" description="Helical" evidence="1">
    <location>
        <begin position="50"/>
        <end position="68"/>
    </location>
</feature>
<feature type="transmembrane region" description="Helical" evidence="1">
    <location>
        <begin position="139"/>
        <end position="156"/>
    </location>
</feature>
<reference evidence="2" key="1">
    <citation type="submission" date="2021-04" db="EMBL/GenBank/DDBJ databases">
        <title>Luteolibacter sp. 32A isolated from the skin of an Anderson's salamander (Ambystoma andersonii).</title>
        <authorList>
            <person name="Spergser J."/>
            <person name="Busse H.-J."/>
        </authorList>
    </citation>
    <scope>NUCLEOTIDE SEQUENCE</scope>
    <source>
        <strain evidence="2">32A</strain>
    </source>
</reference>
<evidence type="ECO:0000313" key="3">
    <source>
        <dbReference type="Proteomes" id="UP000676169"/>
    </source>
</evidence>
<accession>A0A975G7K8</accession>
<proteinExistence type="predicted"/>
<dbReference type="KEGG" id="lamb:KBB96_18315"/>
<keyword evidence="1" id="KW-0812">Transmembrane</keyword>
<keyword evidence="1" id="KW-1133">Transmembrane helix</keyword>
<feature type="transmembrane region" description="Helical" evidence="1">
    <location>
        <begin position="89"/>
        <end position="106"/>
    </location>
</feature>
<dbReference type="AlphaFoldDB" id="A0A975G7K8"/>
<keyword evidence="3" id="KW-1185">Reference proteome</keyword>
<dbReference type="EMBL" id="CP073100">
    <property type="protein sequence ID" value="QUE50802.1"/>
    <property type="molecule type" value="Genomic_DNA"/>
</dbReference>
<gene>
    <name evidence="2" type="ORF">KBB96_18315</name>
</gene>
<feature type="transmembrane region" description="Helical" evidence="1">
    <location>
        <begin position="176"/>
        <end position="198"/>
    </location>
</feature>
<sequence length="201" mass="22021">MDSMHPYEKLPLFSTGLVLGVSLIASHAIMLAKAQPVQAFLKRLPRDKMIGQILLGIGLIWFWLLVAPEGKGLVNSLSMELGEFNNVKPMLRLIVPISIVLVSISVKDFLAVRALGVLGLMVAAPLLQAAFLKDPTSRLLIPIYTYGLIIASLFWVGMPYLFRDAVTWATASQGRWKALCSAGLAYGVVVVICAFAFWRGY</sequence>
<dbReference type="RefSeq" id="WP_211630941.1">
    <property type="nucleotide sequence ID" value="NZ_CP073100.1"/>
</dbReference>
<name>A0A975G7K8_9BACT</name>
<evidence type="ECO:0000313" key="2">
    <source>
        <dbReference type="EMBL" id="QUE50802.1"/>
    </source>
</evidence>
<evidence type="ECO:0000256" key="1">
    <source>
        <dbReference type="SAM" id="Phobius"/>
    </source>
</evidence>
<keyword evidence="1" id="KW-0472">Membrane</keyword>
<organism evidence="2 3">
    <name type="scientific">Luteolibacter ambystomatis</name>
    <dbReference type="NCBI Taxonomy" id="2824561"/>
    <lineage>
        <taxon>Bacteria</taxon>
        <taxon>Pseudomonadati</taxon>
        <taxon>Verrucomicrobiota</taxon>
        <taxon>Verrucomicrobiia</taxon>
        <taxon>Verrucomicrobiales</taxon>
        <taxon>Verrucomicrobiaceae</taxon>
        <taxon>Luteolibacter</taxon>
    </lineage>
</organism>
<protein>
    <submittedName>
        <fullName evidence="2">Uncharacterized protein</fullName>
    </submittedName>
</protein>
<feature type="transmembrane region" description="Helical" evidence="1">
    <location>
        <begin position="112"/>
        <end position="132"/>
    </location>
</feature>